<evidence type="ECO:0000256" key="2">
    <source>
        <dbReference type="SAM" id="Phobius"/>
    </source>
</evidence>
<dbReference type="STRING" id="1296565.SAMN05660657_03091"/>
<reference evidence="4" key="1">
    <citation type="submission" date="2016-10" db="EMBL/GenBank/DDBJ databases">
        <authorList>
            <person name="Varghese N."/>
            <person name="Submissions S."/>
        </authorList>
    </citation>
    <scope>NUCLEOTIDE SEQUENCE [LARGE SCALE GENOMIC DNA]</scope>
    <source>
        <strain evidence="4">DSM 46136</strain>
    </source>
</reference>
<evidence type="ECO:0000313" key="4">
    <source>
        <dbReference type="Proteomes" id="UP000199546"/>
    </source>
</evidence>
<evidence type="ECO:0008006" key="5">
    <source>
        <dbReference type="Google" id="ProtNLM"/>
    </source>
</evidence>
<feature type="transmembrane region" description="Helical" evidence="2">
    <location>
        <begin position="20"/>
        <end position="40"/>
    </location>
</feature>
<evidence type="ECO:0000256" key="1">
    <source>
        <dbReference type="SAM" id="MobiDB-lite"/>
    </source>
</evidence>
<dbReference type="Proteomes" id="UP000199546">
    <property type="component" value="Unassembled WGS sequence"/>
</dbReference>
<evidence type="ECO:0000313" key="3">
    <source>
        <dbReference type="EMBL" id="SFT79255.1"/>
    </source>
</evidence>
<feature type="transmembrane region" description="Helical" evidence="2">
    <location>
        <begin position="96"/>
        <end position="118"/>
    </location>
</feature>
<keyword evidence="2" id="KW-1133">Transmembrane helix</keyword>
<dbReference type="PROSITE" id="PS51257">
    <property type="entry name" value="PROKAR_LIPOPROTEIN"/>
    <property type="match status" value="1"/>
</dbReference>
<feature type="transmembrane region" description="Helical" evidence="2">
    <location>
        <begin position="60"/>
        <end position="84"/>
    </location>
</feature>
<name>A0A1I7AWJ0_9ACTN</name>
<proteinExistence type="predicted"/>
<feature type="region of interest" description="Disordered" evidence="1">
    <location>
        <begin position="1"/>
        <end position="22"/>
    </location>
</feature>
<sequence>MTTTSRTSAPATRPTRAPDAPTLAGAGIALACTLVGQYVATPWESDPGEWGVDFDGNGGWAALGLLVAFIAVGVVVVGFVAAHARAAAPGCTAARALVLAVLGAVTILVFWTGLPAVLAGGATGLALDARRRLGRVPAPAAAALVVAVLTVAAAVWLALAG</sequence>
<keyword evidence="4" id="KW-1185">Reference proteome</keyword>
<organism evidence="3 4">
    <name type="scientific">Geodermatophilus amargosae</name>
    <dbReference type="NCBI Taxonomy" id="1296565"/>
    <lineage>
        <taxon>Bacteria</taxon>
        <taxon>Bacillati</taxon>
        <taxon>Actinomycetota</taxon>
        <taxon>Actinomycetes</taxon>
        <taxon>Geodermatophilales</taxon>
        <taxon>Geodermatophilaceae</taxon>
        <taxon>Geodermatophilus</taxon>
    </lineage>
</organism>
<dbReference type="OrthoDB" id="9881887at2"/>
<gene>
    <name evidence="3" type="ORF">SAMN05660657_03091</name>
</gene>
<dbReference type="EMBL" id="FPBA01000011">
    <property type="protein sequence ID" value="SFT79255.1"/>
    <property type="molecule type" value="Genomic_DNA"/>
</dbReference>
<feature type="transmembrane region" description="Helical" evidence="2">
    <location>
        <begin position="138"/>
        <end position="159"/>
    </location>
</feature>
<keyword evidence="2" id="KW-0812">Transmembrane</keyword>
<keyword evidence="2" id="KW-0472">Membrane</keyword>
<dbReference type="AlphaFoldDB" id="A0A1I7AWJ0"/>
<dbReference type="RefSeq" id="WP_093580494.1">
    <property type="nucleotide sequence ID" value="NZ_FPBA01000011.1"/>
</dbReference>
<protein>
    <recommendedName>
        <fullName evidence="5">Tripartite tricarboxylate transporter TctB family protein</fullName>
    </recommendedName>
</protein>
<accession>A0A1I7AWJ0</accession>